<dbReference type="KEGG" id="aram:KAR29_04805"/>
<dbReference type="RefSeq" id="WP_274374497.1">
    <property type="nucleotide sequence ID" value="NZ_CP072943.1"/>
</dbReference>
<reference evidence="2" key="1">
    <citation type="submission" date="2021-04" db="EMBL/GenBank/DDBJ databases">
        <title>A novel Synergistetes isolate from a pyrite-forming mixed culture.</title>
        <authorList>
            <person name="Bunk B."/>
            <person name="Sproer C."/>
            <person name="Spring S."/>
            <person name="Pester M."/>
        </authorList>
    </citation>
    <scope>NUCLEOTIDE SEQUENCE [LARGE SCALE GENOMIC DNA]</scope>
    <source>
        <strain evidence="2">J.5.4.2-T.3.5.2</strain>
    </source>
</reference>
<sequence length="516" mass="57593">MNLLDRAIRTLAPEMALKRLRARQQLEIVDTGYSHHGASRLKKALKGWVSRGGDVDDDITKNLDLLRERSRDLFMGTPLARGALAKMRTSVIGQGLKVKCQIDGEIIGMGEEEAQRWEHNTEREFALWANSTACCAARQKTFGQIQALAFLSRLMSGDVFALLPMTDRPETPYSLRVMLLEADQVCPPRGRENDETVLGGVEIDDYGAPVVYWIADKHPRSLSGRQPRWKAVPAFGRASGRRNVIHLVDWERPGQRRGVPVLASVVESLKQLGRYTEAELMAAVVSGFLTVFIQTPSGDDPPLGENIAEEERVAPEDETGYELGNGAIVALAEGESVEDVNPARPNATFDPFVTAVCRQIGAALEIPYEVLMSHFTSSYSASRAALLEAWRMFRTQRSWMASDFCQPIYEEWLAEAVTLGRVHAPGFFDDPLARWAYCQAEWHGPSQGQIDPLKEVDAAKIRIEEGLSTRARETAELTGGDFEAYHRQRTREERIRREAGLSGSRIVEVERDKDEG</sequence>
<accession>A0A9Q7EWF2</accession>
<dbReference type="Pfam" id="PF05136">
    <property type="entry name" value="Phage_portal_2"/>
    <property type="match status" value="1"/>
</dbReference>
<dbReference type="Proteomes" id="UP000671879">
    <property type="component" value="Chromosome"/>
</dbReference>
<dbReference type="GO" id="GO:0019068">
    <property type="term" value="P:virion assembly"/>
    <property type="evidence" value="ECO:0007669"/>
    <property type="project" value="InterPro"/>
</dbReference>
<organism evidence="1 2">
    <name type="scientific">Aminithiophilus ramosus</name>
    <dbReference type="NCBI Taxonomy" id="3029084"/>
    <lineage>
        <taxon>Bacteria</taxon>
        <taxon>Thermotogati</taxon>
        <taxon>Synergistota</taxon>
        <taxon>Synergistia</taxon>
        <taxon>Synergistales</taxon>
        <taxon>Aminithiophilaceae</taxon>
        <taxon>Aminithiophilus</taxon>
    </lineage>
</organism>
<keyword evidence="2" id="KW-1185">Reference proteome</keyword>
<dbReference type="AlphaFoldDB" id="A0A9Q7EWF2"/>
<evidence type="ECO:0000313" key="1">
    <source>
        <dbReference type="EMBL" id="QTX33218.1"/>
    </source>
</evidence>
<dbReference type="InterPro" id="IPR006429">
    <property type="entry name" value="Phage_lambda_portal"/>
</dbReference>
<name>A0A9Q7EWF2_9BACT</name>
<protein>
    <submittedName>
        <fullName evidence="1">Phage portal protein</fullName>
    </submittedName>
</protein>
<dbReference type="NCBIfam" id="TIGR01539">
    <property type="entry name" value="portal_lambda"/>
    <property type="match status" value="1"/>
</dbReference>
<evidence type="ECO:0000313" key="2">
    <source>
        <dbReference type="Proteomes" id="UP000671879"/>
    </source>
</evidence>
<dbReference type="EMBL" id="CP072943">
    <property type="protein sequence ID" value="QTX33218.1"/>
    <property type="molecule type" value="Genomic_DNA"/>
</dbReference>
<dbReference type="GO" id="GO:0005198">
    <property type="term" value="F:structural molecule activity"/>
    <property type="evidence" value="ECO:0007669"/>
    <property type="project" value="InterPro"/>
</dbReference>
<proteinExistence type="predicted"/>
<gene>
    <name evidence="1" type="ORF">KAR29_04805</name>
</gene>